<sequence length="986" mass="112122">MNTQVKKKSHKRKYEGDDNQLLHYSKSQKLVRERNRKAKLRKNPAMSIFEAGRERTKRIVKKEYPNINLNKPPSSIASLSNYTPRNKKNEDKSNKNDKDHKSTVYKRTTFRLPIREPSAQNFDMYYYLAPNREPATVSNILELYDETKARLFQKKKALKSGLKPSDKLNITLKDNALKNKENDTNVPNNKSNILGTSNKVNLPNKENGNHTSKTKKYNKENKGILTKSNINSSNILKSSIKTNKLNKTKDGKSNIVKTEIDDNKENIPPLHHNQYNTTMNLQFIDYPSTGATTVGLTSVTKSSNNEQEEKTITKLTKVKKEEDQENVTENKPQSQSQPQQQQQQQQQRKTKPIIVNTVSDEDLEEFFRVFDDLIPMYRSSTQLQEVIFETSQKEWNEWCYKVEQCEEETHSWLDARIMFYSRRIIEYQKDWAEYWNKKRKKEKEMLELTSDLSSDSLCPNTPSSTSLLSDPIKLLGSSPLPPLSLTNNTTNAFIPFQTPDDSTSMLTSSELTPTKANPHSTNATTATNAFANLFMGTEDLDLSSFSLDSNQDLLSSMTLLYDTPNGQPNYTNLDYGLDSTSSYDSLDPLSNPTVNNDYCNWLNSNPSSSLSMDDLIFNTTTPSDPNYSLLLNTLQPNTNNTLNAVTSMPTTPPSLDFLNSLNTSTTTINPELSIFDTNYIPTATTNDNLIIPTSLMKLPTVSSTTSLIDSFANLNANSKSDEEEGKREEKEKEEEKGNKIDENKMKLQKEEGKEESDNKIKIKEREEEINKNENENEIKNENENEKDNGKENGKEDKNGNENGKDENGKEIKMEKENNTKDLTLMDSLSKELGLEALFKEGEGNNVEIKEEKNITTTTTTTTEKINVPISMTAADETPKMTIKTVTNALITPIKPKEMNPTIDFFVDNSLINGSKKSNEFATPLYIKPPAVDTYSSIPKSYQEMYNDKMYSLISTLERCVQDKEDFWKVMEEFTSSIITQASPITC</sequence>
<keyword evidence="3" id="KW-1185">Reference proteome</keyword>
<feature type="region of interest" description="Disordered" evidence="1">
    <location>
        <begin position="179"/>
        <end position="225"/>
    </location>
</feature>
<proteinExistence type="predicted"/>
<gene>
    <name evidence="2" type="ORF">BCR32DRAFT_266145</name>
</gene>
<reference evidence="2 3" key="2">
    <citation type="submission" date="2016-08" db="EMBL/GenBank/DDBJ databases">
        <title>Pervasive Adenine N6-methylation of Active Genes in Fungi.</title>
        <authorList>
            <consortium name="DOE Joint Genome Institute"/>
            <person name="Mondo S.J."/>
            <person name="Dannebaum R.O."/>
            <person name="Kuo R.C."/>
            <person name="Labutti K."/>
            <person name="Haridas S."/>
            <person name="Kuo A."/>
            <person name="Salamov A."/>
            <person name="Ahrendt S.R."/>
            <person name="Lipzen A."/>
            <person name="Sullivan W."/>
            <person name="Andreopoulos W.B."/>
            <person name="Clum A."/>
            <person name="Lindquist E."/>
            <person name="Daum C."/>
            <person name="Ramamoorthy G.K."/>
            <person name="Gryganskyi A."/>
            <person name="Culley D."/>
            <person name="Magnuson J.K."/>
            <person name="James T.Y."/>
            <person name="O'Malley M.A."/>
            <person name="Stajich J.E."/>
            <person name="Spatafora J.W."/>
            <person name="Visel A."/>
            <person name="Grigoriev I.V."/>
        </authorList>
    </citation>
    <scope>NUCLEOTIDE SEQUENCE [LARGE SCALE GENOMIC DNA]</scope>
    <source>
        <strain evidence="2 3">S4</strain>
    </source>
</reference>
<comment type="caution">
    <text evidence="2">The sequence shown here is derived from an EMBL/GenBank/DDBJ whole genome shotgun (WGS) entry which is preliminary data.</text>
</comment>
<dbReference type="EMBL" id="MCFG01000047">
    <property type="protein sequence ID" value="ORX84702.1"/>
    <property type="molecule type" value="Genomic_DNA"/>
</dbReference>
<dbReference type="AlphaFoldDB" id="A0A1Y1XG77"/>
<reference evidence="2 3" key="1">
    <citation type="submission" date="2016-08" db="EMBL/GenBank/DDBJ databases">
        <title>A Parts List for Fungal Cellulosomes Revealed by Comparative Genomics.</title>
        <authorList>
            <consortium name="DOE Joint Genome Institute"/>
            <person name="Haitjema C.H."/>
            <person name="Gilmore S.P."/>
            <person name="Henske J.K."/>
            <person name="Solomon K.V."/>
            <person name="De Groot R."/>
            <person name="Kuo A."/>
            <person name="Mondo S.J."/>
            <person name="Salamov A.A."/>
            <person name="Labutti K."/>
            <person name="Zhao Z."/>
            <person name="Chiniquy J."/>
            <person name="Barry K."/>
            <person name="Brewer H.M."/>
            <person name="Purvine S.O."/>
            <person name="Wright A.T."/>
            <person name="Boxma B."/>
            <person name="Van Alen T."/>
            <person name="Hackstein J.H."/>
            <person name="Baker S.E."/>
            <person name="Grigoriev I.V."/>
            <person name="O'Malley M.A."/>
        </authorList>
    </citation>
    <scope>NUCLEOTIDE SEQUENCE [LARGE SCALE GENOMIC DNA]</scope>
    <source>
        <strain evidence="2 3">S4</strain>
    </source>
</reference>
<feature type="compositionally biased region" description="Basic residues" evidence="1">
    <location>
        <begin position="1"/>
        <end position="13"/>
    </location>
</feature>
<accession>A0A1Y1XG77</accession>
<feature type="compositionally biased region" description="Low complexity" evidence="1">
    <location>
        <begin position="332"/>
        <end position="347"/>
    </location>
</feature>
<dbReference type="OrthoDB" id="2151179at2759"/>
<feature type="compositionally biased region" description="Basic and acidic residues" evidence="1">
    <location>
        <begin position="87"/>
        <end position="102"/>
    </location>
</feature>
<feature type="compositionally biased region" description="Polar residues" evidence="1">
    <location>
        <begin position="67"/>
        <end position="84"/>
    </location>
</feature>
<feature type="region of interest" description="Disordered" evidence="1">
    <location>
        <begin position="62"/>
        <end position="103"/>
    </location>
</feature>
<evidence type="ECO:0000313" key="2">
    <source>
        <dbReference type="EMBL" id="ORX84702.1"/>
    </source>
</evidence>
<feature type="region of interest" description="Disordered" evidence="1">
    <location>
        <begin position="717"/>
        <end position="818"/>
    </location>
</feature>
<name>A0A1Y1XG77_9FUNG</name>
<feature type="region of interest" description="Disordered" evidence="1">
    <location>
        <begin position="1"/>
        <end position="44"/>
    </location>
</feature>
<dbReference type="Proteomes" id="UP000193944">
    <property type="component" value="Unassembled WGS sequence"/>
</dbReference>
<feature type="region of interest" description="Disordered" evidence="1">
    <location>
        <begin position="298"/>
        <end position="353"/>
    </location>
</feature>
<evidence type="ECO:0000256" key="1">
    <source>
        <dbReference type="SAM" id="MobiDB-lite"/>
    </source>
</evidence>
<feature type="compositionally biased region" description="Polar residues" evidence="1">
    <location>
        <begin position="184"/>
        <end position="211"/>
    </location>
</feature>
<organism evidence="2 3">
    <name type="scientific">Anaeromyces robustus</name>
    <dbReference type="NCBI Taxonomy" id="1754192"/>
    <lineage>
        <taxon>Eukaryota</taxon>
        <taxon>Fungi</taxon>
        <taxon>Fungi incertae sedis</taxon>
        <taxon>Chytridiomycota</taxon>
        <taxon>Chytridiomycota incertae sedis</taxon>
        <taxon>Neocallimastigomycetes</taxon>
        <taxon>Neocallimastigales</taxon>
        <taxon>Neocallimastigaceae</taxon>
        <taxon>Anaeromyces</taxon>
    </lineage>
</organism>
<feature type="compositionally biased region" description="Basic and acidic residues" evidence="1">
    <location>
        <begin position="307"/>
        <end position="322"/>
    </location>
</feature>
<protein>
    <submittedName>
        <fullName evidence="2">Uncharacterized protein</fullName>
    </submittedName>
</protein>
<evidence type="ECO:0000313" key="3">
    <source>
        <dbReference type="Proteomes" id="UP000193944"/>
    </source>
</evidence>
<feature type="compositionally biased region" description="Basic and acidic residues" evidence="1">
    <location>
        <begin position="724"/>
        <end position="818"/>
    </location>
</feature>